<gene>
    <name evidence="16" type="ORF">G9H71_02445</name>
</gene>
<dbReference type="InterPro" id="IPR050344">
    <property type="entry name" value="Peptidase_M1_aminopeptidases"/>
</dbReference>
<accession>A0ABX0GP71</accession>
<dbReference type="SUPFAM" id="SSF63737">
    <property type="entry name" value="Leukotriene A4 hydrolase N-terminal domain"/>
    <property type="match status" value="1"/>
</dbReference>
<evidence type="ECO:0000259" key="14">
    <source>
        <dbReference type="Pfam" id="PF01433"/>
    </source>
</evidence>
<dbReference type="EC" id="3.4.11.2" evidence="4"/>
<organism evidence="16 17">
    <name type="scientific">Motilibacter deserti</name>
    <dbReference type="NCBI Taxonomy" id="2714956"/>
    <lineage>
        <taxon>Bacteria</taxon>
        <taxon>Bacillati</taxon>
        <taxon>Actinomycetota</taxon>
        <taxon>Actinomycetes</taxon>
        <taxon>Motilibacterales</taxon>
        <taxon>Motilibacteraceae</taxon>
        <taxon>Motilibacter</taxon>
    </lineage>
</organism>
<dbReference type="InterPro" id="IPR014782">
    <property type="entry name" value="Peptidase_M1_dom"/>
</dbReference>
<evidence type="ECO:0000256" key="2">
    <source>
        <dbReference type="ARBA" id="ARBA00001947"/>
    </source>
</evidence>
<dbReference type="SUPFAM" id="SSF55486">
    <property type="entry name" value="Metalloproteases ('zincins'), catalytic domain"/>
    <property type="match status" value="1"/>
</dbReference>
<dbReference type="PANTHER" id="PTHR11533">
    <property type="entry name" value="PROTEASE M1 ZINC METALLOPROTEASE"/>
    <property type="match status" value="1"/>
</dbReference>
<evidence type="ECO:0000256" key="7">
    <source>
        <dbReference type="ARBA" id="ARBA00022723"/>
    </source>
</evidence>
<reference evidence="16 17" key="1">
    <citation type="submission" date="2020-03" db="EMBL/GenBank/DDBJ databases">
        <title>Two novel Motilibacter sp.</title>
        <authorList>
            <person name="Liu S."/>
        </authorList>
    </citation>
    <scope>NUCLEOTIDE SEQUENCE [LARGE SCALE GENOMIC DNA]</scope>
    <source>
        <strain evidence="16 17">E257</strain>
    </source>
</reference>
<keyword evidence="6" id="KW-0645">Protease</keyword>
<keyword evidence="7" id="KW-0479">Metal-binding</keyword>
<evidence type="ECO:0000313" key="16">
    <source>
        <dbReference type="EMBL" id="NHC12641.1"/>
    </source>
</evidence>
<dbReference type="RefSeq" id="WP_166277242.1">
    <property type="nucleotide sequence ID" value="NZ_JAANNP010000001.1"/>
</dbReference>
<feature type="domain" description="Peptidase M1 membrane alanine aminopeptidase" evidence="14">
    <location>
        <begin position="322"/>
        <end position="463"/>
    </location>
</feature>
<dbReference type="Proteomes" id="UP000800981">
    <property type="component" value="Unassembled WGS sequence"/>
</dbReference>
<keyword evidence="10" id="KW-0482">Metalloprotease</keyword>
<evidence type="ECO:0000259" key="15">
    <source>
        <dbReference type="Pfam" id="PF17900"/>
    </source>
</evidence>
<dbReference type="Pfam" id="PF17900">
    <property type="entry name" value="Peptidase_M1_N"/>
    <property type="match status" value="1"/>
</dbReference>
<dbReference type="EMBL" id="JAANNP010000001">
    <property type="protein sequence ID" value="NHC12641.1"/>
    <property type="molecule type" value="Genomic_DNA"/>
</dbReference>
<comment type="similarity">
    <text evidence="3">Belongs to the peptidase M1 family.</text>
</comment>
<proteinExistence type="inferred from homology"/>
<dbReference type="PANTHER" id="PTHR11533:SF297">
    <property type="entry name" value="AMINOPEPTIDASE N"/>
    <property type="match status" value="1"/>
</dbReference>
<dbReference type="InterPro" id="IPR045357">
    <property type="entry name" value="Aminopeptidase_N-like_N"/>
</dbReference>
<evidence type="ECO:0000256" key="8">
    <source>
        <dbReference type="ARBA" id="ARBA00022801"/>
    </source>
</evidence>
<evidence type="ECO:0000256" key="6">
    <source>
        <dbReference type="ARBA" id="ARBA00022670"/>
    </source>
</evidence>
<evidence type="ECO:0000256" key="3">
    <source>
        <dbReference type="ARBA" id="ARBA00010136"/>
    </source>
</evidence>
<dbReference type="PRINTS" id="PR00756">
    <property type="entry name" value="ALADIPTASE"/>
</dbReference>
<dbReference type="CDD" id="cd09603">
    <property type="entry name" value="M1_APN_like"/>
    <property type="match status" value="1"/>
</dbReference>
<protein>
    <recommendedName>
        <fullName evidence="5">Aminopeptidase N</fullName>
        <ecNumber evidence="4">3.4.11.2</ecNumber>
    </recommendedName>
    <alternativeName>
        <fullName evidence="11">Alanine aminopeptidase</fullName>
    </alternativeName>
    <alternativeName>
        <fullName evidence="12">Lysyl aminopeptidase</fullName>
    </alternativeName>
</protein>
<evidence type="ECO:0000313" key="17">
    <source>
        <dbReference type="Proteomes" id="UP000800981"/>
    </source>
</evidence>
<sequence>MKRRYYSTLAVAGAAVMFGTTPALTSEYSPGSTTGPDAYFEQAGNGGYDAQHYDLKLKYDTATKLLTATADITVKTTQALESLSLDLRDLSVSAVRVNGMPAKFVKTPPITTHGYREGGELIVTLPSPVRRHKTIELSIDYGGTMGQPRDNTNTRYGFVAFADGAFVANEAEGAATWYPVNDVIADKATYDFEITVPEGKTAVANGLLESQSTANGWTTFTWVAKDPMTAYLTTASIGDYDLTTQTGPDGLPIINAVDRKLTAAARNTTNASLARQPEIIEFLSSKFGPYPLEAAGAIVDNDSVGYALETQTRPIYSGSAGLGTVVHELAHQWYGNSVSPTNWSDIWLNEGFAVYATWMWTEHTGGRSTQASFDAAYAAGPTSARWAVPVAAPGATEIFGDAVYQKGAMTLQALRVKIGEKDFWQLMRRWHQQNRYEDATTASFIAMAEKLSKQNLDNFFDVWLYTAGKPAAGSW</sequence>
<evidence type="ECO:0000256" key="5">
    <source>
        <dbReference type="ARBA" id="ARBA00015611"/>
    </source>
</evidence>
<keyword evidence="9" id="KW-0862">Zinc</keyword>
<dbReference type="InterPro" id="IPR001930">
    <property type="entry name" value="Peptidase_M1"/>
</dbReference>
<evidence type="ECO:0000256" key="13">
    <source>
        <dbReference type="SAM" id="SignalP"/>
    </source>
</evidence>
<dbReference type="Gene3D" id="2.60.40.1730">
    <property type="entry name" value="tricorn interacting facor f3 domain"/>
    <property type="match status" value="1"/>
</dbReference>
<keyword evidence="17" id="KW-1185">Reference proteome</keyword>
<feature type="chain" id="PRO_5046993343" description="Aminopeptidase N" evidence="13">
    <location>
        <begin position="26"/>
        <end position="475"/>
    </location>
</feature>
<keyword evidence="8" id="KW-0378">Hydrolase</keyword>
<comment type="cofactor">
    <cofactor evidence="2">
        <name>Zn(2+)</name>
        <dbReference type="ChEBI" id="CHEBI:29105"/>
    </cofactor>
</comment>
<keyword evidence="13" id="KW-0732">Signal</keyword>
<dbReference type="Pfam" id="PF01433">
    <property type="entry name" value="Peptidase_M1"/>
    <property type="match status" value="1"/>
</dbReference>
<comment type="catalytic activity">
    <reaction evidence="1">
        <text>Release of an N-terminal amino acid, Xaa-|-Yaa- from a peptide, amide or arylamide. Xaa is preferably Ala, but may be most amino acids including Pro (slow action). When a terminal hydrophobic residue is followed by a prolyl residue, the two may be released as an intact Xaa-Pro dipeptide.</text>
        <dbReference type="EC" id="3.4.11.2"/>
    </reaction>
</comment>
<evidence type="ECO:0000256" key="1">
    <source>
        <dbReference type="ARBA" id="ARBA00000098"/>
    </source>
</evidence>
<evidence type="ECO:0000256" key="10">
    <source>
        <dbReference type="ARBA" id="ARBA00023049"/>
    </source>
</evidence>
<comment type="caution">
    <text evidence="16">The sequence shown here is derived from an EMBL/GenBank/DDBJ whole genome shotgun (WGS) entry which is preliminary data.</text>
</comment>
<evidence type="ECO:0000256" key="4">
    <source>
        <dbReference type="ARBA" id="ARBA00012564"/>
    </source>
</evidence>
<dbReference type="InterPro" id="IPR027268">
    <property type="entry name" value="Peptidase_M4/M1_CTD_sf"/>
</dbReference>
<dbReference type="Gene3D" id="1.10.390.10">
    <property type="entry name" value="Neutral Protease Domain 2"/>
    <property type="match status" value="1"/>
</dbReference>
<name>A0ABX0GP71_9ACTN</name>
<evidence type="ECO:0000256" key="12">
    <source>
        <dbReference type="ARBA" id="ARBA00031533"/>
    </source>
</evidence>
<dbReference type="InterPro" id="IPR042097">
    <property type="entry name" value="Aminopeptidase_N-like_N_sf"/>
</dbReference>
<feature type="signal peptide" evidence="13">
    <location>
        <begin position="1"/>
        <end position="25"/>
    </location>
</feature>
<evidence type="ECO:0000256" key="9">
    <source>
        <dbReference type="ARBA" id="ARBA00022833"/>
    </source>
</evidence>
<feature type="domain" description="Aminopeptidase N-like N-terminal" evidence="15">
    <location>
        <begin position="51"/>
        <end position="232"/>
    </location>
</feature>
<evidence type="ECO:0000256" key="11">
    <source>
        <dbReference type="ARBA" id="ARBA00029811"/>
    </source>
</evidence>